<dbReference type="Pfam" id="PF08719">
    <property type="entry name" value="NADAR"/>
    <property type="match status" value="1"/>
</dbReference>
<dbReference type="InterPro" id="IPR037238">
    <property type="entry name" value="YbiA-like_sf"/>
</dbReference>
<keyword evidence="3" id="KW-1185">Reference proteome</keyword>
<dbReference type="STRING" id="231916.A0A409VN92"/>
<dbReference type="Gene3D" id="1.10.357.40">
    <property type="entry name" value="YbiA-like"/>
    <property type="match status" value="1"/>
</dbReference>
<evidence type="ECO:0000259" key="1">
    <source>
        <dbReference type="Pfam" id="PF08719"/>
    </source>
</evidence>
<feature type="domain" description="NADAR" evidence="1">
    <location>
        <begin position="23"/>
        <end position="155"/>
    </location>
</feature>
<dbReference type="InParanoid" id="A0A409VN92"/>
<dbReference type="InterPro" id="IPR012816">
    <property type="entry name" value="NADAR"/>
</dbReference>
<accession>A0A409VN92</accession>
<gene>
    <name evidence="2" type="ORF">CVT26_007032</name>
</gene>
<evidence type="ECO:0000313" key="3">
    <source>
        <dbReference type="Proteomes" id="UP000284706"/>
    </source>
</evidence>
<proteinExistence type="predicted"/>
<dbReference type="OrthoDB" id="206452at2759"/>
<evidence type="ECO:0000313" key="2">
    <source>
        <dbReference type="EMBL" id="PPQ67745.1"/>
    </source>
</evidence>
<reference evidence="2 3" key="1">
    <citation type="journal article" date="2018" name="Evol. Lett.">
        <title>Horizontal gene cluster transfer increased hallucinogenic mushroom diversity.</title>
        <authorList>
            <person name="Reynolds H.T."/>
            <person name="Vijayakumar V."/>
            <person name="Gluck-Thaler E."/>
            <person name="Korotkin H.B."/>
            <person name="Matheny P.B."/>
            <person name="Slot J.C."/>
        </authorList>
    </citation>
    <scope>NUCLEOTIDE SEQUENCE [LARGE SCALE GENOMIC DNA]</scope>
    <source>
        <strain evidence="2 3">SRW20</strain>
    </source>
</reference>
<dbReference type="AlphaFoldDB" id="A0A409VN92"/>
<sequence length="163" mass="18777">MHNESSPILNGATTVRFNQEAPPYNAFLNHSPYRILYRRVIYPSALHLLEATKFIDQHPEIGEIIRKIPRISDVFPAADGFQHLKSVDWDIISKQEEVLYLKVEQHPDLRSFLLDTGDAEIIYENTADAYWGSGPQNKGKNEFGKALMRVRERLQRPSTSWLA</sequence>
<name>A0A409VN92_9AGAR</name>
<comment type="caution">
    <text evidence="2">The sequence shown here is derived from an EMBL/GenBank/DDBJ whole genome shotgun (WGS) entry which is preliminary data.</text>
</comment>
<dbReference type="EMBL" id="NHYE01005608">
    <property type="protein sequence ID" value="PPQ67745.1"/>
    <property type="molecule type" value="Genomic_DNA"/>
</dbReference>
<dbReference type="CDD" id="cd15457">
    <property type="entry name" value="NADAR"/>
    <property type="match status" value="1"/>
</dbReference>
<dbReference type="Proteomes" id="UP000284706">
    <property type="component" value="Unassembled WGS sequence"/>
</dbReference>
<dbReference type="SUPFAM" id="SSF143990">
    <property type="entry name" value="YbiA-like"/>
    <property type="match status" value="1"/>
</dbReference>
<organism evidence="2 3">
    <name type="scientific">Gymnopilus dilepis</name>
    <dbReference type="NCBI Taxonomy" id="231916"/>
    <lineage>
        <taxon>Eukaryota</taxon>
        <taxon>Fungi</taxon>
        <taxon>Dikarya</taxon>
        <taxon>Basidiomycota</taxon>
        <taxon>Agaricomycotina</taxon>
        <taxon>Agaricomycetes</taxon>
        <taxon>Agaricomycetidae</taxon>
        <taxon>Agaricales</taxon>
        <taxon>Agaricineae</taxon>
        <taxon>Hymenogastraceae</taxon>
        <taxon>Gymnopilus</taxon>
    </lineage>
</organism>
<protein>
    <recommendedName>
        <fullName evidence="1">NADAR domain-containing protein</fullName>
    </recommendedName>
</protein>